<proteinExistence type="predicted"/>
<gene>
    <name evidence="3" type="ORF">HMPREF9390_1769</name>
</gene>
<organism evidence="3 4">
    <name type="scientific">Streptococcus sanguinis SK405</name>
    <dbReference type="NCBI Taxonomy" id="888817"/>
    <lineage>
        <taxon>Bacteria</taxon>
        <taxon>Bacillati</taxon>
        <taxon>Bacillota</taxon>
        <taxon>Bacilli</taxon>
        <taxon>Lactobacillales</taxon>
        <taxon>Streptococcaceae</taxon>
        <taxon>Streptococcus</taxon>
    </lineage>
</organism>
<reference evidence="3 4" key="1">
    <citation type="submission" date="2011-01" db="EMBL/GenBank/DDBJ databases">
        <authorList>
            <person name="Muzny D."/>
            <person name="Qin X."/>
            <person name="Buhay C."/>
            <person name="Dugan-Rocha S."/>
            <person name="Ding Y."/>
            <person name="Chen G."/>
            <person name="Hawes A."/>
            <person name="Holder M."/>
            <person name="Jhangiani S."/>
            <person name="Johnson A."/>
            <person name="Khan Z."/>
            <person name="Li Z."/>
            <person name="Liu W."/>
            <person name="Liu X."/>
            <person name="Perez L."/>
            <person name="Shen H."/>
            <person name="Wang Q."/>
            <person name="Watt J."/>
            <person name="Xi L."/>
            <person name="Xin Y."/>
            <person name="Zhou J."/>
            <person name="Deng J."/>
            <person name="Jiang H."/>
            <person name="Liu Y."/>
            <person name="Qu J."/>
            <person name="Song X.-Z."/>
            <person name="Zhang L."/>
            <person name="Villasana D."/>
            <person name="Johnson A."/>
            <person name="Liu J."/>
            <person name="Liyanage D."/>
            <person name="Lorensuhewa L."/>
            <person name="Robinson T."/>
            <person name="Song A."/>
            <person name="Song B.-B."/>
            <person name="Dinh H."/>
            <person name="Thornton R."/>
            <person name="Coyle M."/>
            <person name="Francisco L."/>
            <person name="Jackson L."/>
            <person name="Javaid M."/>
            <person name="Korchina V."/>
            <person name="Kovar C."/>
            <person name="Mata R."/>
            <person name="Mathew T."/>
            <person name="Ngo R."/>
            <person name="Nguyen L."/>
            <person name="Nguyen N."/>
            <person name="Okwuonu G."/>
            <person name="Ongeri F."/>
            <person name="Pham C."/>
            <person name="Simmons D."/>
            <person name="Wilczek-Boney K."/>
            <person name="Hale W."/>
            <person name="Jakkamsetti A."/>
            <person name="Pham P."/>
            <person name="Ruth R."/>
            <person name="San Lucas F."/>
            <person name="Warren J."/>
            <person name="Zhang J."/>
            <person name="Zhao Z."/>
            <person name="Zhou C."/>
            <person name="Zhu D."/>
            <person name="Lee S."/>
            <person name="Bess C."/>
            <person name="Blankenburg K."/>
            <person name="Forbes L."/>
            <person name="Fu Q."/>
            <person name="Gubbala S."/>
            <person name="Hirani K."/>
            <person name="Jayaseelan J.C."/>
            <person name="Lara F."/>
            <person name="Munidasa M."/>
            <person name="Palculict T."/>
            <person name="Patil S."/>
            <person name="Pu L.-L."/>
            <person name="Saada N."/>
            <person name="Tang L."/>
            <person name="Weissenberger G."/>
            <person name="Zhu Y."/>
            <person name="Hemphill L."/>
            <person name="Shang Y."/>
            <person name="Youmans B."/>
            <person name="Ayvaz T."/>
            <person name="Ross M."/>
            <person name="Santibanez J."/>
            <person name="Aqrawi P."/>
            <person name="Gross S."/>
            <person name="Joshi V."/>
            <person name="Fowler G."/>
            <person name="Nazareth L."/>
            <person name="Reid J."/>
            <person name="Worley K."/>
            <person name="Petrosino J."/>
            <person name="Highlander S."/>
            <person name="Gibbs R."/>
        </authorList>
    </citation>
    <scope>NUCLEOTIDE SEQUENCE [LARGE SCALE GENOMIC DNA]</scope>
    <source>
        <strain evidence="3 4">SK405</strain>
    </source>
</reference>
<evidence type="ECO:0000313" key="3">
    <source>
        <dbReference type="EMBL" id="EGC23938.1"/>
    </source>
</evidence>
<dbReference type="InterPro" id="IPR040829">
    <property type="entry name" value="Cap16_NUDIX"/>
</dbReference>
<protein>
    <recommendedName>
        <fullName evidence="2">CD-NTase-associated protein 16 NUDIX domain-containing protein</fullName>
    </recommendedName>
</protein>
<evidence type="ECO:0000313" key="4">
    <source>
        <dbReference type="Proteomes" id="UP000003857"/>
    </source>
</evidence>
<dbReference type="EMBL" id="AEWZ01000004">
    <property type="protein sequence ID" value="EGC23938.1"/>
    <property type="molecule type" value="Genomic_DNA"/>
</dbReference>
<evidence type="ECO:0000256" key="1">
    <source>
        <dbReference type="SAM" id="Phobius"/>
    </source>
</evidence>
<feature type="transmembrane region" description="Helical" evidence="1">
    <location>
        <begin position="6"/>
        <end position="27"/>
    </location>
</feature>
<sequence length="238" mass="28917">MEDFLLFDIFLGLLINVIWAIIGFAFANRKRIKMYLDVLRFWNKDIRFSIAYLYRIKIANKYLLIKGEHIDQYQPVGGVYKVYDSFKELETKFEIRFENEVGFYEDGDLRFFSKGKYVLKILDWFNSRKNREVSVYREFLEEIITDNILPNEALRNIRIEYIKQIEPRIRFSTNYQKEEILIFDIYEIYLPKEYENLICNYQSKNDTIKLIDFRDIEKECVQINEFSKKIGAHSKYIL</sequence>
<dbReference type="Proteomes" id="UP000003857">
    <property type="component" value="Unassembled WGS sequence"/>
</dbReference>
<name>A0ABC9PCI7_STRSA</name>
<accession>A0ABC9PCI7</accession>
<keyword evidence="1" id="KW-1133">Transmembrane helix</keyword>
<evidence type="ECO:0000259" key="2">
    <source>
        <dbReference type="Pfam" id="PF18167"/>
    </source>
</evidence>
<dbReference type="AlphaFoldDB" id="A0ABC9PCI7"/>
<feature type="domain" description="CD-NTase-associated protein 16 NUDIX" evidence="2">
    <location>
        <begin position="45"/>
        <end position="238"/>
    </location>
</feature>
<keyword evidence="1" id="KW-0472">Membrane</keyword>
<dbReference type="Pfam" id="PF18167">
    <property type="entry name" value="Sa_NUDIX"/>
    <property type="match status" value="1"/>
</dbReference>
<keyword evidence="1" id="KW-0812">Transmembrane</keyword>
<comment type="caution">
    <text evidence="3">The sequence shown here is derived from an EMBL/GenBank/DDBJ whole genome shotgun (WGS) entry which is preliminary data.</text>
</comment>